<comment type="similarity">
    <text evidence="1">Belongs to the CdaR family.</text>
</comment>
<organism evidence="5 6">
    <name type="scientific">Streptomyces thermolineatus</name>
    <dbReference type="NCBI Taxonomy" id="44033"/>
    <lineage>
        <taxon>Bacteria</taxon>
        <taxon>Bacillati</taxon>
        <taxon>Actinomycetota</taxon>
        <taxon>Actinomycetes</taxon>
        <taxon>Kitasatosporales</taxon>
        <taxon>Streptomycetaceae</taxon>
        <taxon>Streptomyces</taxon>
    </lineage>
</organism>
<dbReference type="InterPro" id="IPR025751">
    <property type="entry name" value="RsbRD_N_dom"/>
</dbReference>
<dbReference type="Pfam" id="PF13556">
    <property type="entry name" value="HTH_30"/>
    <property type="match status" value="1"/>
</dbReference>
<dbReference type="Pfam" id="PF14361">
    <property type="entry name" value="RsbRD_N"/>
    <property type="match status" value="1"/>
</dbReference>
<accession>A0ABN3MTU7</accession>
<evidence type="ECO:0000256" key="1">
    <source>
        <dbReference type="ARBA" id="ARBA00006754"/>
    </source>
</evidence>
<comment type="caution">
    <text evidence="5">The sequence shown here is derived from an EMBL/GenBank/DDBJ whole genome shotgun (WGS) entry which is preliminary data.</text>
</comment>
<dbReference type="EMBL" id="BAAATA010000045">
    <property type="protein sequence ID" value="GAA2508680.1"/>
    <property type="molecule type" value="Genomic_DNA"/>
</dbReference>
<proteinExistence type="inferred from homology"/>
<evidence type="ECO:0000313" key="5">
    <source>
        <dbReference type="EMBL" id="GAA2508680.1"/>
    </source>
</evidence>
<dbReference type="InterPro" id="IPR041522">
    <property type="entry name" value="CdaR_GGDEF"/>
</dbReference>
<feature type="domain" description="CdaR GGDEF-like" evidence="4">
    <location>
        <begin position="161"/>
        <end position="271"/>
    </location>
</feature>
<reference evidence="5 6" key="1">
    <citation type="journal article" date="2019" name="Int. J. Syst. Evol. Microbiol.">
        <title>The Global Catalogue of Microorganisms (GCM) 10K type strain sequencing project: providing services to taxonomists for standard genome sequencing and annotation.</title>
        <authorList>
            <consortium name="The Broad Institute Genomics Platform"/>
            <consortium name="The Broad Institute Genome Sequencing Center for Infectious Disease"/>
            <person name="Wu L."/>
            <person name="Ma J."/>
        </authorList>
    </citation>
    <scope>NUCLEOTIDE SEQUENCE [LARGE SCALE GENOMIC DNA]</scope>
    <source>
        <strain evidence="5 6">JCM 6307</strain>
    </source>
</reference>
<dbReference type="InterPro" id="IPR051448">
    <property type="entry name" value="CdaR-like_regulators"/>
</dbReference>
<dbReference type="Proteomes" id="UP001501358">
    <property type="component" value="Unassembled WGS sequence"/>
</dbReference>
<evidence type="ECO:0000259" key="3">
    <source>
        <dbReference type="Pfam" id="PF14361"/>
    </source>
</evidence>
<name>A0ABN3MTU7_9ACTN</name>
<dbReference type="InterPro" id="IPR025736">
    <property type="entry name" value="PucR_C-HTH_dom"/>
</dbReference>
<evidence type="ECO:0000259" key="4">
    <source>
        <dbReference type="Pfam" id="PF17853"/>
    </source>
</evidence>
<dbReference type="PANTHER" id="PTHR33744:SF1">
    <property type="entry name" value="DNA-BINDING TRANSCRIPTIONAL ACTIVATOR ADER"/>
    <property type="match status" value="1"/>
</dbReference>
<dbReference type="InterPro" id="IPR042070">
    <property type="entry name" value="PucR_C-HTH_sf"/>
</dbReference>
<dbReference type="Pfam" id="PF17853">
    <property type="entry name" value="GGDEF_2"/>
    <property type="match status" value="1"/>
</dbReference>
<feature type="domain" description="RsbT co-antagonist protein RsbRD N-terminal" evidence="3">
    <location>
        <begin position="10"/>
        <end position="148"/>
    </location>
</feature>
<dbReference type="Gene3D" id="1.10.10.2840">
    <property type="entry name" value="PucR C-terminal helix-turn-helix domain"/>
    <property type="match status" value="1"/>
</dbReference>
<evidence type="ECO:0000259" key="2">
    <source>
        <dbReference type="Pfam" id="PF13556"/>
    </source>
</evidence>
<feature type="domain" description="PucR C-terminal helix-turn-helix" evidence="2">
    <location>
        <begin position="320"/>
        <end position="375"/>
    </location>
</feature>
<dbReference type="PANTHER" id="PTHR33744">
    <property type="entry name" value="CARBOHYDRATE DIACID REGULATOR"/>
    <property type="match status" value="1"/>
</dbReference>
<protein>
    <submittedName>
        <fullName evidence="5">Helix-turn-helix domain-containing protein</fullName>
    </submittedName>
</protein>
<gene>
    <name evidence="5" type="ORF">GCM10010406_51470</name>
</gene>
<keyword evidence="6" id="KW-1185">Reference proteome</keyword>
<evidence type="ECO:0000313" key="6">
    <source>
        <dbReference type="Proteomes" id="UP001501358"/>
    </source>
</evidence>
<sequence length="390" mass="41918">MARSLQERVDELATAMCDRIRGEIDFYAAVDAVTAEELHRSVRGNLTTIFEQFTGEGRPGPRAPQRTGRERALQGAPLPEVLHAFRTSFAYLWDTLVAEARASGTVGSDSLVDVAADVWRLMGEYADAVATSYRETAAELMLQREHERSVLVEALLTGVVSDRAALWRTAVTLQLPLEGRFLVVAAEVPAAGREALPGIVPLLETRDVRSAWRLLPDRQIGVLALGSAGTAGDVLALLRREPAARTGVSPVYDALKDTPEALRLARIALDALPAGTPAVAQFEESPIALLAAAAPAEAGRMARAVLGPLLDLPADDRSALLGTLDAWLDCGGSARETGRRLYCHPNTVRYRLRRVEALTGRSPGDPRGLSELSAARDVLRILPQSGGTDR</sequence>